<evidence type="ECO:0000313" key="3">
    <source>
        <dbReference type="Proteomes" id="UP000583266"/>
    </source>
</evidence>
<keyword evidence="1" id="KW-0732">Signal</keyword>
<accession>A0A848GHQ0</accession>
<dbReference type="PROSITE" id="PS51257">
    <property type="entry name" value="PROKAR_LIPOPROTEIN"/>
    <property type="match status" value="1"/>
</dbReference>
<name>A0A848GHQ0_9BACT</name>
<protein>
    <recommendedName>
        <fullName evidence="4">DUF4397 domain-containing protein</fullName>
    </recommendedName>
</protein>
<dbReference type="EMBL" id="JABBGC010000001">
    <property type="protein sequence ID" value="NML36582.1"/>
    <property type="molecule type" value="Genomic_DNA"/>
</dbReference>
<reference evidence="2 3" key="1">
    <citation type="submission" date="2020-04" db="EMBL/GenBank/DDBJ databases">
        <title>Chitinophaga sp. G-6-1-13 sp. nov., isolated from soil.</title>
        <authorList>
            <person name="Dahal R.H."/>
            <person name="Chaudhary D.K."/>
        </authorList>
    </citation>
    <scope>NUCLEOTIDE SEQUENCE [LARGE SCALE GENOMIC DNA]</scope>
    <source>
        <strain evidence="2 3">G-6-1-13</strain>
    </source>
</reference>
<evidence type="ECO:0000313" key="2">
    <source>
        <dbReference type="EMBL" id="NML36582.1"/>
    </source>
</evidence>
<feature type="signal peptide" evidence="1">
    <location>
        <begin position="1"/>
        <end position="18"/>
    </location>
</feature>
<sequence>MYLFLKRLSFLLAVIAFLASCRKGEMPDEHYFGKVQVSLLNLPNTPKIMMYFDGQRLDTIRVVGDGSHFILPAGKKGKLSAYDAGKQELLADTMITIGINSIQQFRFAYSPELGLKGFVGAGGGSSVPIDSFDVQLFNNLTASFYPLEKYDLAFIFADPDSGEILDYPLVLKGWSRGKLSAVVRLRAVNANGHDYTYAAKLIDPATGQVVLQPDGSEFFTFGSDKLGGKTEIISVVNDPTGGYISTSYIDL</sequence>
<proteinExistence type="predicted"/>
<comment type="caution">
    <text evidence="2">The sequence shown here is derived from an EMBL/GenBank/DDBJ whole genome shotgun (WGS) entry which is preliminary data.</text>
</comment>
<dbReference type="AlphaFoldDB" id="A0A848GHQ0"/>
<organism evidence="2 3">
    <name type="scientific">Chitinophaga fulva</name>
    <dbReference type="NCBI Taxonomy" id="2728842"/>
    <lineage>
        <taxon>Bacteria</taxon>
        <taxon>Pseudomonadati</taxon>
        <taxon>Bacteroidota</taxon>
        <taxon>Chitinophagia</taxon>
        <taxon>Chitinophagales</taxon>
        <taxon>Chitinophagaceae</taxon>
        <taxon>Chitinophaga</taxon>
    </lineage>
</organism>
<evidence type="ECO:0008006" key="4">
    <source>
        <dbReference type="Google" id="ProtNLM"/>
    </source>
</evidence>
<dbReference type="Proteomes" id="UP000583266">
    <property type="component" value="Unassembled WGS sequence"/>
</dbReference>
<dbReference type="RefSeq" id="WP_169223697.1">
    <property type="nucleotide sequence ID" value="NZ_JABBGC010000001.1"/>
</dbReference>
<keyword evidence="3" id="KW-1185">Reference proteome</keyword>
<evidence type="ECO:0000256" key="1">
    <source>
        <dbReference type="SAM" id="SignalP"/>
    </source>
</evidence>
<gene>
    <name evidence="2" type="ORF">HHL17_05170</name>
</gene>
<feature type="chain" id="PRO_5032491183" description="DUF4397 domain-containing protein" evidence="1">
    <location>
        <begin position="19"/>
        <end position="251"/>
    </location>
</feature>